<gene>
    <name evidence="1" type="ORF">B0A48_08369</name>
</gene>
<dbReference type="Proteomes" id="UP000192596">
    <property type="component" value="Unassembled WGS sequence"/>
</dbReference>
<evidence type="ECO:0000313" key="2">
    <source>
        <dbReference type="Proteomes" id="UP000192596"/>
    </source>
</evidence>
<name>A0A1V8T594_9PEZI</name>
<evidence type="ECO:0000313" key="1">
    <source>
        <dbReference type="EMBL" id="OQO06585.1"/>
    </source>
</evidence>
<dbReference type="STRING" id="1507870.A0A1V8T594"/>
<accession>A0A1V8T594</accession>
<sequence>MVFAKLAQLTAASLAWCSPQQQRLQLENMKAADSVLSLGRSQIKPSTSFAWHDCFGDFKCARLQVPMDWQGHSDEANKTVELAVVKVEATVPVTDPAYGGAVVLNPGGPGGSGIGQVLRGGKNVRTLLSAGPESGNGEGKHFDI</sequence>
<comment type="caution">
    <text evidence="1">The sequence shown here is derived from an EMBL/GenBank/DDBJ whole genome shotgun (WGS) entry which is preliminary data.</text>
</comment>
<organism evidence="1 2">
    <name type="scientific">Cryoendolithus antarcticus</name>
    <dbReference type="NCBI Taxonomy" id="1507870"/>
    <lineage>
        <taxon>Eukaryota</taxon>
        <taxon>Fungi</taxon>
        <taxon>Dikarya</taxon>
        <taxon>Ascomycota</taxon>
        <taxon>Pezizomycotina</taxon>
        <taxon>Dothideomycetes</taxon>
        <taxon>Dothideomycetidae</taxon>
        <taxon>Cladosporiales</taxon>
        <taxon>Cladosporiaceae</taxon>
        <taxon>Cryoendolithus</taxon>
    </lineage>
</organism>
<dbReference type="AlphaFoldDB" id="A0A1V8T594"/>
<dbReference type="InParanoid" id="A0A1V8T594"/>
<keyword evidence="2" id="KW-1185">Reference proteome</keyword>
<dbReference type="OrthoDB" id="425534at2759"/>
<protein>
    <submittedName>
        <fullName evidence="1">Uncharacterized protein</fullName>
    </submittedName>
</protein>
<dbReference type="EMBL" id="NAJO01000016">
    <property type="protein sequence ID" value="OQO06585.1"/>
    <property type="molecule type" value="Genomic_DNA"/>
</dbReference>
<reference evidence="2" key="1">
    <citation type="submission" date="2017-03" db="EMBL/GenBank/DDBJ databases">
        <title>Genomes of endolithic fungi from Antarctica.</title>
        <authorList>
            <person name="Coleine C."/>
            <person name="Masonjones S."/>
            <person name="Stajich J.E."/>
        </authorList>
    </citation>
    <scope>NUCLEOTIDE SEQUENCE [LARGE SCALE GENOMIC DNA]</scope>
    <source>
        <strain evidence="2">CCFEE 5527</strain>
    </source>
</reference>
<proteinExistence type="predicted"/>